<accession>A0A5C8ZCB2</accession>
<dbReference type="Proteomes" id="UP000321234">
    <property type="component" value="Unassembled WGS sequence"/>
</dbReference>
<name>A0A5C8ZCB2_9ACTN</name>
<evidence type="ECO:0000313" key="4">
    <source>
        <dbReference type="Proteomes" id="UP000321234"/>
    </source>
</evidence>
<dbReference type="OrthoDB" id="5194946at2"/>
<organism evidence="3 4">
    <name type="scientific">Quadrisphaera setariae</name>
    <dbReference type="NCBI Taxonomy" id="2593304"/>
    <lineage>
        <taxon>Bacteria</taxon>
        <taxon>Bacillati</taxon>
        <taxon>Actinomycetota</taxon>
        <taxon>Actinomycetes</taxon>
        <taxon>Kineosporiales</taxon>
        <taxon>Kineosporiaceae</taxon>
        <taxon>Quadrisphaera</taxon>
    </lineage>
</organism>
<gene>
    <name evidence="3" type="ORF">FMM08_13025</name>
</gene>
<proteinExistence type="predicted"/>
<evidence type="ECO:0000256" key="1">
    <source>
        <dbReference type="SAM" id="MobiDB-lite"/>
    </source>
</evidence>
<evidence type="ECO:0000313" key="3">
    <source>
        <dbReference type="EMBL" id="TXR55745.1"/>
    </source>
</evidence>
<feature type="compositionally biased region" description="Basic and acidic residues" evidence="1">
    <location>
        <begin position="40"/>
        <end position="60"/>
    </location>
</feature>
<keyword evidence="2" id="KW-0812">Transmembrane</keyword>
<keyword evidence="2" id="KW-0472">Membrane</keyword>
<protein>
    <submittedName>
        <fullName evidence="3">Uncharacterized protein</fullName>
    </submittedName>
</protein>
<reference evidence="3 4" key="1">
    <citation type="submission" date="2019-07" db="EMBL/GenBank/DDBJ databases">
        <title>Quadrisphaera sp. strain DD2A genome sequencing and assembly.</title>
        <authorList>
            <person name="Kim I."/>
        </authorList>
    </citation>
    <scope>NUCLEOTIDE SEQUENCE [LARGE SCALE GENOMIC DNA]</scope>
    <source>
        <strain evidence="3 4">DD2A</strain>
    </source>
</reference>
<sequence>MDTTALLDVAGIVGLGATVVVAASWLERALRGGRPVPVRDLQRAGGHHDATPSEAFEHAEGASAWTR</sequence>
<evidence type="ECO:0000256" key="2">
    <source>
        <dbReference type="SAM" id="Phobius"/>
    </source>
</evidence>
<feature type="transmembrane region" description="Helical" evidence="2">
    <location>
        <begin position="6"/>
        <end position="26"/>
    </location>
</feature>
<feature type="region of interest" description="Disordered" evidence="1">
    <location>
        <begin position="40"/>
        <end position="67"/>
    </location>
</feature>
<comment type="caution">
    <text evidence="3">The sequence shown here is derived from an EMBL/GenBank/DDBJ whole genome shotgun (WGS) entry which is preliminary data.</text>
</comment>
<dbReference type="AlphaFoldDB" id="A0A5C8ZCB2"/>
<dbReference type="RefSeq" id="WP_147926801.1">
    <property type="nucleotide sequence ID" value="NZ_VKAC01000007.1"/>
</dbReference>
<keyword evidence="2" id="KW-1133">Transmembrane helix</keyword>
<dbReference type="EMBL" id="VKAC01000007">
    <property type="protein sequence ID" value="TXR55745.1"/>
    <property type="molecule type" value="Genomic_DNA"/>
</dbReference>
<keyword evidence="4" id="KW-1185">Reference proteome</keyword>